<evidence type="ECO:0000313" key="1">
    <source>
        <dbReference type="EMBL" id="CAA9358889.1"/>
    </source>
</evidence>
<dbReference type="AlphaFoldDB" id="A0A6J4MIP5"/>
<reference evidence="1" key="1">
    <citation type="submission" date="2020-02" db="EMBL/GenBank/DDBJ databases">
        <authorList>
            <person name="Meier V. D."/>
        </authorList>
    </citation>
    <scope>NUCLEOTIDE SEQUENCE</scope>
    <source>
        <strain evidence="1">AVDCRST_MAG40</strain>
    </source>
</reference>
<sequence>MATPAPTPGLGDRWLRGERLPGVAFAQHERVTIAGGSRDGQAGGVLLLLAVAPEPLYLVALDGGAGDLKVRQSALRPAS</sequence>
<proteinExistence type="predicted"/>
<dbReference type="EMBL" id="CADCTX010000925">
    <property type="protein sequence ID" value="CAA9358889.1"/>
    <property type="molecule type" value="Genomic_DNA"/>
</dbReference>
<protein>
    <submittedName>
        <fullName evidence="1">Uncharacterized protein</fullName>
    </submittedName>
</protein>
<gene>
    <name evidence="1" type="ORF">AVDCRST_MAG40-3350</name>
</gene>
<name>A0A6J4MIP5_9BACT</name>
<accession>A0A6J4MIP5</accession>
<organism evidence="1">
    <name type="scientific">uncultured Gemmatimonadaceae bacterium</name>
    <dbReference type="NCBI Taxonomy" id="246130"/>
    <lineage>
        <taxon>Bacteria</taxon>
        <taxon>Pseudomonadati</taxon>
        <taxon>Gemmatimonadota</taxon>
        <taxon>Gemmatimonadia</taxon>
        <taxon>Gemmatimonadales</taxon>
        <taxon>Gemmatimonadaceae</taxon>
        <taxon>environmental samples</taxon>
    </lineage>
</organism>